<dbReference type="OMA" id="QMRYRIV"/>
<dbReference type="Gramene" id="PNW88963">
    <property type="protein sequence ID" value="PNW88963"/>
    <property type="gene ID" value="CHLRE_01g052300v5"/>
</dbReference>
<reference evidence="8 9" key="1">
    <citation type="journal article" date="2007" name="Science">
        <title>The Chlamydomonas genome reveals the evolution of key animal and plant functions.</title>
        <authorList>
            <person name="Merchant S.S."/>
            <person name="Prochnik S.E."/>
            <person name="Vallon O."/>
            <person name="Harris E.H."/>
            <person name="Karpowicz S.J."/>
            <person name="Witman G.B."/>
            <person name="Terry A."/>
            <person name="Salamov A."/>
            <person name="Fritz-Laylin L.K."/>
            <person name="Marechal-Drouard L."/>
            <person name="Marshall W.F."/>
            <person name="Qu L.H."/>
            <person name="Nelson D.R."/>
            <person name="Sanderfoot A.A."/>
            <person name="Spalding M.H."/>
            <person name="Kapitonov V.V."/>
            <person name="Ren Q."/>
            <person name="Ferris P."/>
            <person name="Lindquist E."/>
            <person name="Shapiro H."/>
            <person name="Lucas S.M."/>
            <person name="Grimwood J."/>
            <person name="Schmutz J."/>
            <person name="Cardol P."/>
            <person name="Cerutti H."/>
            <person name="Chanfreau G."/>
            <person name="Chen C.L."/>
            <person name="Cognat V."/>
            <person name="Croft M.T."/>
            <person name="Dent R."/>
            <person name="Dutcher S."/>
            <person name="Fernandez E."/>
            <person name="Fukuzawa H."/>
            <person name="Gonzalez-Ballester D."/>
            <person name="Gonzalez-Halphen D."/>
            <person name="Hallmann A."/>
            <person name="Hanikenne M."/>
            <person name="Hippler M."/>
            <person name="Inwood W."/>
            <person name="Jabbari K."/>
            <person name="Kalanon M."/>
            <person name="Kuras R."/>
            <person name="Lefebvre P.A."/>
            <person name="Lemaire S.D."/>
            <person name="Lobanov A.V."/>
            <person name="Lohr M."/>
            <person name="Manuell A."/>
            <person name="Meier I."/>
            <person name="Mets L."/>
            <person name="Mittag M."/>
            <person name="Mittelmeier T."/>
            <person name="Moroney J.V."/>
            <person name="Moseley J."/>
            <person name="Napoli C."/>
            <person name="Nedelcu A.M."/>
            <person name="Niyogi K."/>
            <person name="Novoselov S.V."/>
            <person name="Paulsen I.T."/>
            <person name="Pazour G."/>
            <person name="Purton S."/>
            <person name="Ral J.P."/>
            <person name="Riano-Pachon D.M."/>
            <person name="Riekhof W."/>
            <person name="Rymarquis L."/>
            <person name="Schroda M."/>
            <person name="Stern D."/>
            <person name="Umen J."/>
            <person name="Willows R."/>
            <person name="Wilson N."/>
            <person name="Zimmer S.L."/>
            <person name="Allmer J."/>
            <person name="Balk J."/>
            <person name="Bisova K."/>
            <person name="Chen C.J."/>
            <person name="Elias M."/>
            <person name="Gendler K."/>
            <person name="Hauser C."/>
            <person name="Lamb M.R."/>
            <person name="Ledford H."/>
            <person name="Long J.C."/>
            <person name="Minagawa J."/>
            <person name="Page M.D."/>
            <person name="Pan J."/>
            <person name="Pootakham W."/>
            <person name="Roje S."/>
            <person name="Rose A."/>
            <person name="Stahlberg E."/>
            <person name="Terauchi A.M."/>
            <person name="Yang P."/>
            <person name="Ball S."/>
            <person name="Bowler C."/>
            <person name="Dieckmann C.L."/>
            <person name="Gladyshev V.N."/>
            <person name="Green P."/>
            <person name="Jorgensen R."/>
            <person name="Mayfield S."/>
            <person name="Mueller-Roeber B."/>
            <person name="Rajamani S."/>
            <person name="Sayre R.T."/>
            <person name="Brokstein P."/>
            <person name="Dubchak I."/>
            <person name="Goodstein D."/>
            <person name="Hornick L."/>
            <person name="Huang Y.W."/>
            <person name="Jhaveri J."/>
            <person name="Luo Y."/>
            <person name="Martinez D."/>
            <person name="Ngau W.C."/>
            <person name="Otillar B."/>
            <person name="Poliakov A."/>
            <person name="Porter A."/>
            <person name="Szajkowski L."/>
            <person name="Werner G."/>
            <person name="Zhou K."/>
            <person name="Grigoriev I.V."/>
            <person name="Rokhsar D.S."/>
            <person name="Grossman A.R."/>
        </authorList>
    </citation>
    <scope>NUCLEOTIDE SEQUENCE [LARGE SCALE GENOMIC DNA]</scope>
    <source>
        <strain evidence="9">CC-503</strain>
    </source>
</reference>
<dbReference type="GO" id="GO:0006357">
    <property type="term" value="P:regulation of transcription by RNA polymerase II"/>
    <property type="evidence" value="ECO:0000318"/>
    <property type="project" value="GO_Central"/>
</dbReference>
<dbReference type="OrthoDB" id="1743261at2759"/>
<keyword evidence="4 5" id="KW-0804">Transcription</keyword>
<evidence type="ECO:0000313" key="8">
    <source>
        <dbReference type="EMBL" id="PNW88963.1"/>
    </source>
</evidence>
<dbReference type="InterPro" id="IPR037241">
    <property type="entry name" value="E2F-DP_heterodim"/>
</dbReference>
<dbReference type="PANTHER" id="PTHR12081:SF18">
    <property type="entry name" value="TRANSCRIPTION FACTOR E2F2-RELATED"/>
    <property type="match status" value="1"/>
</dbReference>
<dbReference type="InParanoid" id="A0A2K3E855"/>
<name>A0A2K3E855_CHLRE</name>
<dbReference type="InterPro" id="IPR003316">
    <property type="entry name" value="E2F_WHTH_DNA-bd_dom"/>
</dbReference>
<evidence type="ECO:0000256" key="2">
    <source>
        <dbReference type="ARBA" id="ARBA00023015"/>
    </source>
</evidence>
<organism evidence="8 9">
    <name type="scientific">Chlamydomonas reinhardtii</name>
    <name type="common">Chlamydomonas smithii</name>
    <dbReference type="NCBI Taxonomy" id="3055"/>
    <lineage>
        <taxon>Eukaryota</taxon>
        <taxon>Viridiplantae</taxon>
        <taxon>Chlorophyta</taxon>
        <taxon>core chlorophytes</taxon>
        <taxon>Chlorophyceae</taxon>
        <taxon>CS clade</taxon>
        <taxon>Chlamydomonadales</taxon>
        <taxon>Chlamydomonadaceae</taxon>
        <taxon>Chlamydomonas</taxon>
    </lineage>
</organism>
<gene>
    <name evidence="8" type="ORF">CHLRE_01g052300v5</name>
</gene>
<dbReference type="InterPro" id="IPR036390">
    <property type="entry name" value="WH_DNA-bd_sf"/>
</dbReference>
<evidence type="ECO:0000256" key="5">
    <source>
        <dbReference type="RuleBase" id="RU003796"/>
    </source>
</evidence>
<dbReference type="GO" id="GO:0000981">
    <property type="term" value="F:DNA-binding transcription factor activity, RNA polymerase II-specific"/>
    <property type="evidence" value="ECO:0000318"/>
    <property type="project" value="GO_Central"/>
</dbReference>
<dbReference type="RefSeq" id="XP_001689788.2">
    <property type="nucleotide sequence ID" value="XM_001689736.2"/>
</dbReference>
<evidence type="ECO:0000259" key="7">
    <source>
        <dbReference type="SMART" id="SM01372"/>
    </source>
</evidence>
<keyword evidence="2 5" id="KW-0805">Transcription regulation</keyword>
<evidence type="ECO:0000256" key="6">
    <source>
        <dbReference type="SAM" id="MobiDB-lite"/>
    </source>
</evidence>
<evidence type="ECO:0000256" key="1">
    <source>
        <dbReference type="ARBA" id="ARBA00010940"/>
    </source>
</evidence>
<keyword evidence="9" id="KW-1185">Reference proteome</keyword>
<feature type="compositionally biased region" description="Gly residues" evidence="6">
    <location>
        <begin position="314"/>
        <end position="325"/>
    </location>
</feature>
<comment type="subcellular location">
    <subcellularLocation>
        <location evidence="5">Nucleus</location>
    </subcellularLocation>
</comment>
<dbReference type="SUPFAM" id="SSF46785">
    <property type="entry name" value="Winged helix' DNA-binding domain"/>
    <property type="match status" value="1"/>
</dbReference>
<dbReference type="STRING" id="3055.A0A2K3E855"/>
<evidence type="ECO:0000313" key="9">
    <source>
        <dbReference type="Proteomes" id="UP000006906"/>
    </source>
</evidence>
<dbReference type="SUPFAM" id="SSF144074">
    <property type="entry name" value="E2F-DP heterodimerization region"/>
    <property type="match status" value="1"/>
</dbReference>
<feature type="region of interest" description="Disordered" evidence="6">
    <location>
        <begin position="282"/>
        <end position="328"/>
    </location>
</feature>
<dbReference type="PaxDb" id="3055-EDP09526"/>
<comment type="similarity">
    <text evidence="1 5">Belongs to the E2F/DP family.</text>
</comment>
<dbReference type="InterPro" id="IPR032198">
    <property type="entry name" value="E2F_CC-MB"/>
</dbReference>
<dbReference type="InterPro" id="IPR015633">
    <property type="entry name" value="E2F"/>
</dbReference>
<dbReference type="EMBL" id="CM008962">
    <property type="protein sequence ID" value="PNW88963.1"/>
    <property type="molecule type" value="Genomic_DNA"/>
</dbReference>
<proteinExistence type="inferred from homology"/>
<dbReference type="KEGG" id="cre:CHLRE_01g052300v5"/>
<dbReference type="Pfam" id="PF02319">
    <property type="entry name" value="WHD_E2F_TDP"/>
    <property type="match status" value="1"/>
</dbReference>
<dbReference type="SMART" id="SM01372">
    <property type="entry name" value="E2F_TDP"/>
    <property type="match status" value="1"/>
</dbReference>
<dbReference type="GeneID" id="5715776"/>
<sequence>MSKRHADTSYEASAKRHQAARGDDSGDDDEDYEPRGRHRGADPDDQEQSSYGGGDEDDEDRQSSEQHTASRSVKRKAGRAAGSPGSHTGGCRYDSSLGMLTKKFLNLINTARDGILDLNQAAETLKVQKRRIYDITNVLEGVGLIEKKSKNNIRWKGAGDGGRGGDADPDLDRLRSDMSKLDEQERELDDNIRFMTSAIQALSENPLNKPRLYVTDEDVMGLPCFANDTIFAVKAPPGTTLEVPDPREAADPRDGQMRYRIVLRSTKGPIDVYLVQHTNNVGTTSQQGQQGGAGGGQQPSASAEPAGSTVGPAGAAGGAMSGGAMGAPAVAPAASGAAAAAAVGGAPAAAGPAGVAPAAAAAAAAPAAAAAAEPVPSAVKQEQQPPAVRAPVPGLAGQGVISPAAFHFMPQSGTPLSAMAGGASGHNFFAPMSPNAVDLAALAASFGGAGPGGALGRVSGLIPGGGPAGHGGLGGHGGVELDPGQWFDAPGDGAGGGAAAYFGADGDNFFAEL</sequence>
<dbReference type="Proteomes" id="UP000006906">
    <property type="component" value="Chromosome 1"/>
</dbReference>
<dbReference type="GO" id="GO:0046983">
    <property type="term" value="F:protein dimerization activity"/>
    <property type="evidence" value="ECO:0007669"/>
    <property type="project" value="InterPro"/>
</dbReference>
<accession>A0A2K3E855</accession>
<evidence type="ECO:0000256" key="3">
    <source>
        <dbReference type="ARBA" id="ARBA00023125"/>
    </source>
</evidence>
<keyword evidence="3 5" id="KW-0238">DNA-binding</keyword>
<dbReference type="InterPro" id="IPR036388">
    <property type="entry name" value="WH-like_DNA-bd_sf"/>
</dbReference>
<dbReference type="AlphaFoldDB" id="A0A2K3E855"/>
<dbReference type="CDD" id="cd14660">
    <property type="entry name" value="E2F_DD"/>
    <property type="match status" value="1"/>
</dbReference>
<evidence type="ECO:0000256" key="4">
    <source>
        <dbReference type="ARBA" id="ARBA00023163"/>
    </source>
</evidence>
<dbReference type="Pfam" id="PF16421">
    <property type="entry name" value="E2F_CC-MB"/>
    <property type="match status" value="1"/>
</dbReference>
<feature type="compositionally biased region" description="Basic and acidic residues" evidence="6">
    <location>
        <begin position="33"/>
        <end position="42"/>
    </location>
</feature>
<feature type="domain" description="E2F/DP family winged-helix DNA-binding" evidence="7">
    <location>
        <begin position="92"/>
        <end position="157"/>
    </location>
</feature>
<dbReference type="PANTHER" id="PTHR12081">
    <property type="entry name" value="TRANSCRIPTION FACTOR E2F"/>
    <property type="match status" value="1"/>
</dbReference>
<dbReference type="GO" id="GO:0090575">
    <property type="term" value="C:RNA polymerase II transcription regulator complex"/>
    <property type="evidence" value="ECO:0000318"/>
    <property type="project" value="GO_Central"/>
</dbReference>
<keyword evidence="5" id="KW-0539">Nucleus</keyword>
<dbReference type="Gene3D" id="6.10.250.540">
    <property type="match status" value="1"/>
</dbReference>
<protein>
    <recommendedName>
        <fullName evidence="7">E2F/DP family winged-helix DNA-binding domain-containing protein</fullName>
    </recommendedName>
</protein>
<dbReference type="Gene3D" id="1.10.10.10">
    <property type="entry name" value="Winged helix-like DNA-binding domain superfamily/Winged helix DNA-binding domain"/>
    <property type="match status" value="1"/>
</dbReference>
<feature type="region of interest" description="Disordered" evidence="6">
    <location>
        <begin position="1"/>
        <end position="94"/>
    </location>
</feature>
<dbReference type="ExpressionAtlas" id="A0A2K3E855">
    <property type="expression patterns" value="baseline and differential"/>
</dbReference>
<dbReference type="GO" id="GO:0000978">
    <property type="term" value="F:RNA polymerase II cis-regulatory region sequence-specific DNA binding"/>
    <property type="evidence" value="ECO:0000318"/>
    <property type="project" value="GO_Central"/>
</dbReference>
<dbReference type="FunFam" id="1.10.10.10:FF:000008">
    <property type="entry name" value="E2F transcription factor 1"/>
    <property type="match status" value="1"/>
</dbReference>